<evidence type="ECO:0000313" key="3">
    <source>
        <dbReference type="Proteomes" id="UP000315750"/>
    </source>
</evidence>
<feature type="domain" description="DUF5615" evidence="1">
    <location>
        <begin position="1"/>
        <end position="92"/>
    </location>
</feature>
<evidence type="ECO:0000259" key="1">
    <source>
        <dbReference type="Pfam" id="PF18480"/>
    </source>
</evidence>
<proteinExistence type="predicted"/>
<dbReference type="AlphaFoldDB" id="A0A518AI94"/>
<protein>
    <recommendedName>
        <fullName evidence="1">DUF5615 domain-containing protein</fullName>
    </recommendedName>
</protein>
<evidence type="ECO:0000313" key="2">
    <source>
        <dbReference type="EMBL" id="QDU54448.1"/>
    </source>
</evidence>
<dbReference type="InterPro" id="IPR041049">
    <property type="entry name" value="DUF5615"/>
</dbReference>
<sequence>MKILFDQGVPVPLRKSLLDHQVVTAYELGWSTLKNGELLAAAVAQEFEVMVTTDQNLEHQQKIAILQLAIIVLPTTAWPTLSKHVDKIAETINNCQLGKVLRVEF</sequence>
<dbReference type="KEGG" id="amuc:Pan181_06300"/>
<organism evidence="2 3">
    <name type="scientific">Aeoliella mucimassa</name>
    <dbReference type="NCBI Taxonomy" id="2527972"/>
    <lineage>
        <taxon>Bacteria</taxon>
        <taxon>Pseudomonadati</taxon>
        <taxon>Planctomycetota</taxon>
        <taxon>Planctomycetia</taxon>
        <taxon>Pirellulales</taxon>
        <taxon>Lacipirellulaceae</taxon>
        <taxon>Aeoliella</taxon>
    </lineage>
</organism>
<reference evidence="2 3" key="1">
    <citation type="submission" date="2019-02" db="EMBL/GenBank/DDBJ databases">
        <title>Deep-cultivation of Planctomycetes and their phenomic and genomic characterization uncovers novel biology.</title>
        <authorList>
            <person name="Wiegand S."/>
            <person name="Jogler M."/>
            <person name="Boedeker C."/>
            <person name="Pinto D."/>
            <person name="Vollmers J."/>
            <person name="Rivas-Marin E."/>
            <person name="Kohn T."/>
            <person name="Peeters S.H."/>
            <person name="Heuer A."/>
            <person name="Rast P."/>
            <person name="Oberbeckmann S."/>
            <person name="Bunk B."/>
            <person name="Jeske O."/>
            <person name="Meyerdierks A."/>
            <person name="Storesund J.E."/>
            <person name="Kallscheuer N."/>
            <person name="Luecker S."/>
            <person name="Lage O.M."/>
            <person name="Pohl T."/>
            <person name="Merkel B.J."/>
            <person name="Hornburger P."/>
            <person name="Mueller R.-W."/>
            <person name="Bruemmer F."/>
            <person name="Labrenz M."/>
            <person name="Spormann A.M."/>
            <person name="Op den Camp H."/>
            <person name="Overmann J."/>
            <person name="Amann R."/>
            <person name="Jetten M.S.M."/>
            <person name="Mascher T."/>
            <person name="Medema M.H."/>
            <person name="Devos D.P."/>
            <person name="Kaster A.-K."/>
            <person name="Ovreas L."/>
            <person name="Rohde M."/>
            <person name="Galperin M.Y."/>
            <person name="Jogler C."/>
        </authorList>
    </citation>
    <scope>NUCLEOTIDE SEQUENCE [LARGE SCALE GENOMIC DNA]</scope>
    <source>
        <strain evidence="2 3">Pan181</strain>
    </source>
</reference>
<dbReference type="Proteomes" id="UP000315750">
    <property type="component" value="Chromosome"/>
</dbReference>
<name>A0A518AI94_9BACT</name>
<gene>
    <name evidence="2" type="ORF">Pan181_06300</name>
</gene>
<dbReference type="RefSeq" id="WP_197528862.1">
    <property type="nucleotide sequence ID" value="NZ_CP036278.1"/>
</dbReference>
<dbReference type="EMBL" id="CP036278">
    <property type="protein sequence ID" value="QDU54448.1"/>
    <property type="molecule type" value="Genomic_DNA"/>
</dbReference>
<accession>A0A518AI94</accession>
<dbReference type="Pfam" id="PF18480">
    <property type="entry name" value="DUF5615"/>
    <property type="match status" value="1"/>
</dbReference>
<keyword evidence="3" id="KW-1185">Reference proteome</keyword>